<gene>
    <name evidence="7" type="primary">lysE</name>
    <name evidence="7" type="ORF">N24_2308</name>
</gene>
<evidence type="ECO:0000256" key="6">
    <source>
        <dbReference type="SAM" id="Phobius"/>
    </source>
</evidence>
<reference evidence="7 8" key="1">
    <citation type="submission" date="2016-02" db="EMBL/GenBank/DDBJ databases">
        <title>Corynebacterium glutamicum N24 whole genome sequencing project.</title>
        <authorList>
            <person name="Matsutani M."/>
            <person name="Nangtapong N."/>
            <person name="Yakushi T."/>
            <person name="Matsushita K."/>
        </authorList>
    </citation>
    <scope>NUCLEOTIDE SEQUENCE [LARGE SCALE GENOMIC DNA]</scope>
    <source>
        <strain evidence="7 8">N24</strain>
    </source>
</reference>
<evidence type="ECO:0000256" key="2">
    <source>
        <dbReference type="ARBA" id="ARBA00022475"/>
    </source>
</evidence>
<dbReference type="RefSeq" id="WP_096457217.1">
    <property type="nucleotide sequence ID" value="NZ_AP017369.1"/>
</dbReference>
<feature type="transmembrane region" description="Helical" evidence="6">
    <location>
        <begin position="117"/>
        <end position="138"/>
    </location>
</feature>
<feature type="transmembrane region" description="Helical" evidence="6">
    <location>
        <begin position="6"/>
        <end position="29"/>
    </location>
</feature>
<evidence type="ECO:0000256" key="3">
    <source>
        <dbReference type="ARBA" id="ARBA00022692"/>
    </source>
</evidence>
<keyword evidence="8" id="KW-1185">Reference proteome</keyword>
<accession>A0A160PV66</accession>
<dbReference type="GO" id="GO:0005886">
    <property type="term" value="C:plasma membrane"/>
    <property type="evidence" value="ECO:0007669"/>
    <property type="project" value="UniProtKB-SubCell"/>
</dbReference>
<dbReference type="EMBL" id="AP017369">
    <property type="protein sequence ID" value="BAU96570.1"/>
    <property type="molecule type" value="Genomic_DNA"/>
</dbReference>
<dbReference type="PANTHER" id="PTHR30086">
    <property type="entry name" value="ARGININE EXPORTER PROTEIN ARGO"/>
    <property type="match status" value="1"/>
</dbReference>
<evidence type="ECO:0000256" key="1">
    <source>
        <dbReference type="ARBA" id="ARBA00004651"/>
    </source>
</evidence>
<organism evidence="7 8">
    <name type="scientific">Corynebacterium suranareeae</name>
    <dbReference type="NCBI Taxonomy" id="2506452"/>
    <lineage>
        <taxon>Bacteria</taxon>
        <taxon>Bacillati</taxon>
        <taxon>Actinomycetota</taxon>
        <taxon>Actinomycetes</taxon>
        <taxon>Mycobacteriales</taxon>
        <taxon>Corynebacteriaceae</taxon>
        <taxon>Corynebacterium</taxon>
    </lineage>
</organism>
<keyword evidence="5 6" id="KW-0472">Membrane</keyword>
<evidence type="ECO:0000256" key="5">
    <source>
        <dbReference type="ARBA" id="ARBA00023136"/>
    </source>
</evidence>
<sequence>MDWGLVVAFMGVSIVLSLTPGVDWAYIIASGIKGRSSMLPAVAGVLAGHATATIIVAAGVAAIVATSDMFMLALTIAGAIYMVWLGIQTLRQRPETNVGSTKSFDPTSKRKTFSKGLGINLLNPKTYLFFLALLPQFTSPTSSLPIGVQILLLGTIHLAFCATIYLAVGFGASTVLAKRPRVANIVRIASGIILVSLGLILLFEQIIVAIN</sequence>
<dbReference type="PANTHER" id="PTHR30086:SF20">
    <property type="entry name" value="ARGININE EXPORTER PROTEIN ARGO-RELATED"/>
    <property type="match status" value="1"/>
</dbReference>
<evidence type="ECO:0000313" key="7">
    <source>
        <dbReference type="EMBL" id="BAU96570.1"/>
    </source>
</evidence>
<keyword evidence="4 6" id="KW-1133">Transmembrane helix</keyword>
<dbReference type="Pfam" id="PF01810">
    <property type="entry name" value="LysE"/>
    <property type="match status" value="1"/>
</dbReference>
<keyword evidence="3 6" id="KW-0812">Transmembrane</keyword>
<feature type="transmembrane region" description="Helical" evidence="6">
    <location>
        <begin position="69"/>
        <end position="87"/>
    </location>
</feature>
<dbReference type="AlphaFoldDB" id="A0A160PV66"/>
<protein>
    <submittedName>
        <fullName evidence="7">Lysine transporter LysE</fullName>
    </submittedName>
</protein>
<feature type="transmembrane region" description="Helical" evidence="6">
    <location>
        <begin position="150"/>
        <end position="176"/>
    </location>
</feature>
<dbReference type="InterPro" id="IPR001123">
    <property type="entry name" value="LeuE-type"/>
</dbReference>
<name>A0A160PV66_9CORY</name>
<dbReference type="Proteomes" id="UP000218244">
    <property type="component" value="Chromosome"/>
</dbReference>
<dbReference type="KEGG" id="csur:N24_2308"/>
<feature type="transmembrane region" description="Helical" evidence="6">
    <location>
        <begin position="188"/>
        <end position="210"/>
    </location>
</feature>
<comment type="subcellular location">
    <subcellularLocation>
        <location evidence="1">Cell membrane</location>
        <topology evidence="1">Multi-pass membrane protein</topology>
    </subcellularLocation>
</comment>
<dbReference type="GO" id="GO:0015171">
    <property type="term" value="F:amino acid transmembrane transporter activity"/>
    <property type="evidence" value="ECO:0007669"/>
    <property type="project" value="TreeGrafter"/>
</dbReference>
<keyword evidence="2" id="KW-1003">Cell membrane</keyword>
<feature type="transmembrane region" description="Helical" evidence="6">
    <location>
        <begin position="41"/>
        <end position="63"/>
    </location>
</feature>
<evidence type="ECO:0000313" key="8">
    <source>
        <dbReference type="Proteomes" id="UP000218244"/>
    </source>
</evidence>
<evidence type="ECO:0000256" key="4">
    <source>
        <dbReference type="ARBA" id="ARBA00022989"/>
    </source>
</evidence>
<proteinExistence type="predicted"/>